<dbReference type="GeneTree" id="ENSGT00940000165776"/>
<reference evidence="4" key="1">
    <citation type="submission" date="2025-08" db="UniProtKB">
        <authorList>
            <consortium name="Ensembl"/>
        </authorList>
    </citation>
    <scope>IDENTIFICATION</scope>
</reference>
<dbReference type="OMA" id="TKSNWMS"/>
<dbReference type="PANTHER" id="PTHR21562">
    <property type="entry name" value="NOTUM-RELATED"/>
    <property type="match status" value="1"/>
</dbReference>
<organism evidence="4 5">
    <name type="scientific">Oryzias melastigma</name>
    <name type="common">Marine medaka</name>
    <dbReference type="NCBI Taxonomy" id="30732"/>
    <lineage>
        <taxon>Eukaryota</taxon>
        <taxon>Metazoa</taxon>
        <taxon>Chordata</taxon>
        <taxon>Craniata</taxon>
        <taxon>Vertebrata</taxon>
        <taxon>Euteleostomi</taxon>
        <taxon>Actinopterygii</taxon>
        <taxon>Neopterygii</taxon>
        <taxon>Teleostei</taxon>
        <taxon>Neoteleostei</taxon>
        <taxon>Acanthomorphata</taxon>
        <taxon>Ovalentaria</taxon>
        <taxon>Atherinomorphae</taxon>
        <taxon>Beloniformes</taxon>
        <taxon>Adrianichthyidae</taxon>
        <taxon>Oryziinae</taxon>
        <taxon>Oryzias</taxon>
    </lineage>
</organism>
<feature type="compositionally biased region" description="Low complexity" evidence="2">
    <location>
        <begin position="25"/>
        <end position="63"/>
    </location>
</feature>
<reference evidence="4" key="2">
    <citation type="submission" date="2025-09" db="UniProtKB">
        <authorList>
            <consortium name="Ensembl"/>
        </authorList>
    </citation>
    <scope>IDENTIFICATION</scope>
</reference>
<feature type="region of interest" description="Disordered" evidence="2">
    <location>
        <begin position="22"/>
        <end position="78"/>
    </location>
</feature>
<dbReference type="AlphaFoldDB" id="A0A3B3DDP3"/>
<sequence length="471" mass="51528">MKILGCVTFLLFLGGIWGQSNRNTKSSGKSVKKAGANLGGDAAQPPPGAGVTAGSSRSSGGPAESEREGAAAAAATRAAGQQTDDMRLHFLRNTQVTSYFLEGLSIILGGWCCHSKESCDARYQNIPRLMSSSNWPQTRRGTGILSSRAEENPHWYNTNLVFIPYCSSDVWTGTAEYSFMGSLIIREVIKDLIPKGIKMAKVVMLAGTSAGGTGVLLNIERVASQLGQLGMDAQVRGLVDSGWFLESKQERPTNCPETVSCSPEDAIKNGLRLWNGVVPERCQQLYKKGEEWQCFFGHRLYSTLTSPLFVVQWLFDEEQLRVENIYMGAQSVSDEQWRYIQNLGLELKDSLRDVTAVFAPSCLSHTVITKSTWMSFQVKGTSLPRALHCWDRSLEATRNNRTPAKGCPFHLVDTCQWPQCNPTCPALVDQATQQEVTLLQMLVAMGLDLQRLGLDPQGDADSLASMVSNGG</sequence>
<comment type="similarity">
    <text evidence="1">Belongs to the pectinacetylesterase family. Notum subfamily.</text>
</comment>
<evidence type="ECO:0000256" key="2">
    <source>
        <dbReference type="SAM" id="MobiDB-lite"/>
    </source>
</evidence>
<proteinExistence type="inferred from homology"/>
<evidence type="ECO:0000256" key="1">
    <source>
        <dbReference type="ARBA" id="ARBA00010213"/>
    </source>
</evidence>
<name>A0A3B3DDP3_ORYME</name>
<dbReference type="Pfam" id="PF03283">
    <property type="entry name" value="PAE"/>
    <property type="match status" value="1"/>
</dbReference>
<feature type="chain" id="PRO_5017301831" evidence="3">
    <location>
        <begin position="19"/>
        <end position="471"/>
    </location>
</feature>
<accession>A0A3B3DDP3</accession>
<evidence type="ECO:0000256" key="3">
    <source>
        <dbReference type="SAM" id="SignalP"/>
    </source>
</evidence>
<dbReference type="Ensembl" id="ENSOMET00000001771.1">
    <property type="protein sequence ID" value="ENSOMEP00000027515.1"/>
    <property type="gene ID" value="ENSOMEG00000010117.1"/>
</dbReference>
<keyword evidence="5" id="KW-1185">Reference proteome</keyword>
<keyword evidence="3" id="KW-0732">Signal</keyword>
<dbReference type="InterPro" id="IPR004963">
    <property type="entry name" value="PAE/NOTUM"/>
</dbReference>
<dbReference type="Proteomes" id="UP000261560">
    <property type="component" value="Unplaced"/>
</dbReference>
<protein>
    <submittedName>
        <fullName evidence="4">Notum pectinacetylesterase 2</fullName>
    </submittedName>
</protein>
<dbReference type="GO" id="GO:1990699">
    <property type="term" value="F:palmitoleyl hydrolase activity"/>
    <property type="evidence" value="ECO:0007669"/>
    <property type="project" value="TreeGrafter"/>
</dbReference>
<dbReference type="GO" id="GO:0090090">
    <property type="term" value="P:negative regulation of canonical Wnt signaling pathway"/>
    <property type="evidence" value="ECO:0007669"/>
    <property type="project" value="TreeGrafter"/>
</dbReference>
<evidence type="ECO:0000313" key="5">
    <source>
        <dbReference type="Proteomes" id="UP000261560"/>
    </source>
</evidence>
<evidence type="ECO:0000313" key="4">
    <source>
        <dbReference type="Ensembl" id="ENSOMEP00000027515.1"/>
    </source>
</evidence>
<feature type="signal peptide" evidence="3">
    <location>
        <begin position="1"/>
        <end position="18"/>
    </location>
</feature>
<dbReference type="PANTHER" id="PTHR21562:SF10">
    <property type="entry name" value="CARBOXYLESTERASE NOTUM2"/>
    <property type="match status" value="1"/>
</dbReference>